<protein>
    <submittedName>
        <fullName evidence="2">Uncharacterized protein</fullName>
    </submittedName>
</protein>
<dbReference type="HOGENOM" id="CLU_150468_0_0_7"/>
<evidence type="ECO:0000313" key="3">
    <source>
        <dbReference type="Proteomes" id="UP000008633"/>
    </source>
</evidence>
<gene>
    <name evidence="2" type="ordered locus">Nitsa_0367</name>
</gene>
<dbReference type="AlphaFoldDB" id="E6WZX9"/>
<dbReference type="OrthoDB" id="5346316at2"/>
<feature type="signal peptide" evidence="1">
    <location>
        <begin position="1"/>
        <end position="23"/>
    </location>
</feature>
<evidence type="ECO:0000256" key="1">
    <source>
        <dbReference type="SAM" id="SignalP"/>
    </source>
</evidence>
<proteinExistence type="predicted"/>
<dbReference type="eggNOG" id="ENOG5032MVM">
    <property type="taxonomic scope" value="Bacteria"/>
</dbReference>
<dbReference type="STRING" id="749222.Nitsa_0367"/>
<sequence>MRTMTTLAAILGLGAALTLGASADETVTPMVEKASKLDVKKVCDVKANGLEKVLAVAEEYNPEAVKLGVEFKRLGITNSKYIKALKEAVKNKEKKVTVEYKSKGKMKKKTFATDYLDWRACTFAVRSLQQVKEAQETYRKAIPGDGYKF</sequence>
<feature type="chain" id="PRO_5003215308" evidence="1">
    <location>
        <begin position="24"/>
        <end position="149"/>
    </location>
</feature>
<accession>E6WZX9</accession>
<dbReference type="Proteomes" id="UP000008633">
    <property type="component" value="Chromosome"/>
</dbReference>
<dbReference type="EMBL" id="CP002452">
    <property type="protein sequence ID" value="ADV45637.1"/>
    <property type="molecule type" value="Genomic_DNA"/>
</dbReference>
<evidence type="ECO:0000313" key="2">
    <source>
        <dbReference type="EMBL" id="ADV45637.1"/>
    </source>
</evidence>
<keyword evidence="3" id="KW-1185">Reference proteome</keyword>
<organism evidence="2 3">
    <name type="scientific">Nitratifractor salsuginis (strain DSM 16511 / JCM 12458 / E9I37-1)</name>
    <dbReference type="NCBI Taxonomy" id="749222"/>
    <lineage>
        <taxon>Bacteria</taxon>
        <taxon>Pseudomonadati</taxon>
        <taxon>Campylobacterota</taxon>
        <taxon>Epsilonproteobacteria</taxon>
        <taxon>Campylobacterales</taxon>
        <taxon>Sulfurovaceae</taxon>
        <taxon>Nitratifractor</taxon>
    </lineage>
</organism>
<dbReference type="RefSeq" id="WP_013553333.1">
    <property type="nucleotide sequence ID" value="NC_014935.1"/>
</dbReference>
<keyword evidence="1" id="KW-0732">Signal</keyword>
<reference evidence="3" key="2">
    <citation type="submission" date="2011-01" db="EMBL/GenBank/DDBJ databases">
        <title>The complete genome of Nitratifractor salsuginis DSM 16511.</title>
        <authorList>
            <consortium name="US DOE Joint Genome Institute (JGI-PGF)"/>
            <person name="Lucas S."/>
            <person name="Copeland A."/>
            <person name="Lapidus A."/>
            <person name="Bruce D."/>
            <person name="Goodwin L."/>
            <person name="Pitluck S."/>
            <person name="Kyrpides N."/>
            <person name="Mavromatis K."/>
            <person name="Ivanova N."/>
            <person name="Mikhailova N."/>
            <person name="Zeytun A."/>
            <person name="Detter J.C."/>
            <person name="Tapia R."/>
            <person name="Han C."/>
            <person name="Land M."/>
            <person name="Hauser L."/>
            <person name="Markowitz V."/>
            <person name="Cheng J.-F."/>
            <person name="Hugenholtz P."/>
            <person name="Woyke T."/>
            <person name="Wu D."/>
            <person name="Tindall B."/>
            <person name="Schuetze A."/>
            <person name="Brambilla E."/>
            <person name="Klenk H.-P."/>
            <person name="Eisen J.A."/>
        </authorList>
    </citation>
    <scope>NUCLEOTIDE SEQUENCE [LARGE SCALE GENOMIC DNA]</scope>
    <source>
        <strain evidence="3">DSM 16511 / JCM 12458 / E9I37-1</strain>
    </source>
</reference>
<reference evidence="2 3" key="1">
    <citation type="journal article" date="2011" name="Stand. Genomic Sci.">
        <title>Complete genome sequence of Nitratifractor salsuginis type strain (E9I37-1).</title>
        <authorList>
            <person name="Anderson I."/>
            <person name="Sikorski J."/>
            <person name="Zeytun A."/>
            <person name="Nolan M."/>
            <person name="Lapidus A."/>
            <person name="Lucas S."/>
            <person name="Hammon N."/>
            <person name="Deshpande S."/>
            <person name="Cheng J.F."/>
            <person name="Tapia R."/>
            <person name="Han C."/>
            <person name="Goodwin L."/>
            <person name="Pitluck S."/>
            <person name="Liolios K."/>
            <person name="Pagani I."/>
            <person name="Ivanova N."/>
            <person name="Huntemann M."/>
            <person name="Mavromatis K."/>
            <person name="Ovchinikova G."/>
            <person name="Pati A."/>
            <person name="Chen A."/>
            <person name="Palaniappan K."/>
            <person name="Land M."/>
            <person name="Hauser L."/>
            <person name="Brambilla E.M."/>
            <person name="Ngatchou-Djao O.D."/>
            <person name="Rohde M."/>
            <person name="Tindall B.J."/>
            <person name="Goker M."/>
            <person name="Detter J.C."/>
            <person name="Woyke T."/>
            <person name="Bristow J."/>
            <person name="Eisen J.A."/>
            <person name="Markowitz V."/>
            <person name="Hugenholtz P."/>
            <person name="Klenk H.P."/>
            <person name="Kyrpides N.C."/>
        </authorList>
    </citation>
    <scope>NUCLEOTIDE SEQUENCE [LARGE SCALE GENOMIC DNA]</scope>
    <source>
        <strain evidence="3">DSM 16511 / JCM 12458 / E9I37-1</strain>
    </source>
</reference>
<dbReference type="KEGG" id="nsa:Nitsa_0367"/>
<name>E6WZX9_NITSE</name>